<evidence type="ECO:0008006" key="3">
    <source>
        <dbReference type="Google" id="ProtNLM"/>
    </source>
</evidence>
<keyword evidence="2" id="KW-1185">Reference proteome</keyword>
<dbReference type="Proteomes" id="UP001596514">
    <property type="component" value="Unassembled WGS sequence"/>
</dbReference>
<reference evidence="2" key="1">
    <citation type="journal article" date="2019" name="Int. J. Syst. Evol. Microbiol.">
        <title>The Global Catalogue of Microorganisms (GCM) 10K type strain sequencing project: providing services to taxonomists for standard genome sequencing and annotation.</title>
        <authorList>
            <consortium name="The Broad Institute Genomics Platform"/>
            <consortium name="The Broad Institute Genome Sequencing Center for Infectious Disease"/>
            <person name="Wu L."/>
            <person name="Ma J."/>
        </authorList>
    </citation>
    <scope>NUCLEOTIDE SEQUENCE [LARGE SCALE GENOMIC DNA]</scope>
    <source>
        <strain evidence="2">JCM 10083</strain>
    </source>
</reference>
<accession>A0ABW2TEV8</accession>
<name>A0ABW2TEV8_9ACTN</name>
<dbReference type="SUPFAM" id="SSF52540">
    <property type="entry name" value="P-loop containing nucleoside triphosphate hydrolases"/>
    <property type="match status" value="1"/>
</dbReference>
<protein>
    <recommendedName>
        <fullName evidence="3">FtsK domain-containing protein</fullName>
    </recommendedName>
</protein>
<evidence type="ECO:0000313" key="2">
    <source>
        <dbReference type="Proteomes" id="UP001596514"/>
    </source>
</evidence>
<proteinExistence type="predicted"/>
<sequence length="240" mass="25353">MNAFGITYPADVVALVEGAARYAPVIGTAVDGRPVVVDLNRHAHALIGLAAGGGATSALRALAPQLHVAGAALVVCDIKRIGHRWARGQVGVTHAVTLPEIYDAVMELANTLQQCPGDDIRRVLLVDAADSVLSRMRDFTESRPEPWYSWTSFREAFGALLVAGRSEGIHVVAAGLLAGLSPDLREMFGVRVLGGYSARTWARLADGLPYVRPSMRPGAARVVADGQAVETQLILTGGAR</sequence>
<gene>
    <name evidence="1" type="ORF">ACFQVD_44765</name>
</gene>
<dbReference type="Gene3D" id="3.40.50.300">
    <property type="entry name" value="P-loop containing nucleotide triphosphate hydrolases"/>
    <property type="match status" value="1"/>
</dbReference>
<dbReference type="RefSeq" id="WP_386369043.1">
    <property type="nucleotide sequence ID" value="NZ_JBHTEE010000002.1"/>
</dbReference>
<organism evidence="1 2">
    <name type="scientific">Streptosporangium amethystogenes subsp. fukuiense</name>
    <dbReference type="NCBI Taxonomy" id="698418"/>
    <lineage>
        <taxon>Bacteria</taxon>
        <taxon>Bacillati</taxon>
        <taxon>Actinomycetota</taxon>
        <taxon>Actinomycetes</taxon>
        <taxon>Streptosporangiales</taxon>
        <taxon>Streptosporangiaceae</taxon>
        <taxon>Streptosporangium</taxon>
    </lineage>
</organism>
<dbReference type="EMBL" id="JBHTEE010000002">
    <property type="protein sequence ID" value="MFC7607225.1"/>
    <property type="molecule type" value="Genomic_DNA"/>
</dbReference>
<evidence type="ECO:0000313" key="1">
    <source>
        <dbReference type="EMBL" id="MFC7607225.1"/>
    </source>
</evidence>
<dbReference type="InterPro" id="IPR027417">
    <property type="entry name" value="P-loop_NTPase"/>
</dbReference>
<comment type="caution">
    <text evidence="1">The sequence shown here is derived from an EMBL/GenBank/DDBJ whole genome shotgun (WGS) entry which is preliminary data.</text>
</comment>